<feature type="transmembrane region" description="Helical" evidence="8">
    <location>
        <begin position="237"/>
        <end position="259"/>
    </location>
</feature>
<dbReference type="PANTHER" id="PTHR24060">
    <property type="entry name" value="METABOTROPIC GLUTAMATE RECEPTOR"/>
    <property type="match status" value="1"/>
</dbReference>
<keyword evidence="11" id="KW-1185">Reference proteome</keyword>
<feature type="compositionally biased region" description="Polar residues" evidence="7">
    <location>
        <begin position="633"/>
        <end position="647"/>
    </location>
</feature>
<evidence type="ECO:0000313" key="10">
    <source>
        <dbReference type="EnsemblMetazoa" id="OVOC5729.1"/>
    </source>
</evidence>
<accession>A0A8R1Y0J2</accession>
<dbReference type="InterPro" id="IPR028082">
    <property type="entry name" value="Peripla_BP_I"/>
</dbReference>
<keyword evidence="5" id="KW-0675">Receptor</keyword>
<dbReference type="InterPro" id="IPR017978">
    <property type="entry name" value="GPCR_3_C"/>
</dbReference>
<evidence type="ECO:0000256" key="7">
    <source>
        <dbReference type="SAM" id="MobiDB-lite"/>
    </source>
</evidence>
<evidence type="ECO:0000256" key="5">
    <source>
        <dbReference type="ARBA" id="ARBA00023170"/>
    </source>
</evidence>
<evidence type="ECO:0000259" key="9">
    <source>
        <dbReference type="PROSITE" id="PS50259"/>
    </source>
</evidence>
<name>A0A8R1Y0J2_ONCVO</name>
<sequence length="864" mass="95652">MNFSNCNISKTDFDGERLQSYYGNVSIAPGVPPHIDANGDGIGNYNIYQLNDTGYYQIVGKWTAGKKLDLNVHRVRKGLKRWNGSLPLSVCSTNCLQGYYRAYQDQNFRWTCIPCDVSTSIIVNETNEKTLKRVQVLCVQCPLGYGPNEDLLACKLIPPTTLEYNSPCVVLPAVSSTLGIAATLFVVGVCIRYISTSVIMASDRELCYFMLGGILLCYFVTFILVSKPSVVICAASWILIGVSMSAIYAAILTETNLLARIFLMQDARHLDCIVPRAQIAICLGIVSIQLIGSLIWLLIDPPGTTVLFPSREEAILTSKARASHLLISLLYNMFLIIACALYAFKTRKIPENFNETRLIGFTMYSTSISWLSFGPIYFVTQNNFKAVLCVTPTDTLALVLTHDVIVEITLYKHIRICRIGGVAATICNGGRVAAVHHPSIEIVQEETQVLFDMVQGPRVRASSDAVHVLGVEGTDPTTLVHSITDQEVRKHKNSFVATGKFYLRRDIDNTAVLFLNGIAGVNIFGLFENQHERCMQAAKQAILDQKGNQLNAIIQGVKVKHDMETGDTRIYCGRNFISLCVASHALTLHSPWVDINVDSCSCTRLRRGEQIIETDGNFLRVTQNNMHADFTLNNLQSTGDSSPSNEVKNPESVADSLPSNEAENLESAADTSPLNEIQMTSLCMCISMSGTVALCCFFEPKVYIAICQPYKNVRTRQSAVGRLVNQQMKVMSQIATTTAPNNFSTSVVDCSSYPHFVSRSIVEAEKNSVTLSQLTQQYGTVLPVVKKSRAKRSAKCKNNDISHSSNSSINCENSQLLMPTPFLHQSSNNISHPDDELIKETIIYQNNAELFFEQLYANYDVTFL</sequence>
<reference evidence="11" key="1">
    <citation type="submission" date="2013-10" db="EMBL/GenBank/DDBJ databases">
        <title>Genome sequencing of Onchocerca volvulus.</title>
        <authorList>
            <person name="Cotton J."/>
            <person name="Tsai J."/>
            <person name="Stanley E."/>
            <person name="Tracey A."/>
            <person name="Holroyd N."/>
            <person name="Lustigman S."/>
            <person name="Berriman M."/>
        </authorList>
    </citation>
    <scope>NUCLEOTIDE SEQUENCE</scope>
</reference>
<evidence type="ECO:0000256" key="6">
    <source>
        <dbReference type="ARBA" id="ARBA00023180"/>
    </source>
</evidence>
<comment type="subcellular location">
    <subcellularLocation>
        <location evidence="1">Membrane</location>
        <topology evidence="1">Multi-pass membrane protein</topology>
    </subcellularLocation>
</comment>
<proteinExistence type="predicted"/>
<feature type="region of interest" description="Disordered" evidence="7">
    <location>
        <begin position="633"/>
        <end position="670"/>
    </location>
</feature>
<feature type="transmembrane region" description="Helical" evidence="8">
    <location>
        <begin position="325"/>
        <end position="344"/>
    </location>
</feature>
<dbReference type="EMBL" id="CMVM020000161">
    <property type="status" value="NOT_ANNOTATED_CDS"/>
    <property type="molecule type" value="Genomic_DNA"/>
</dbReference>
<dbReference type="Gene3D" id="2.10.50.30">
    <property type="entry name" value="GPCR, family 3, nine cysteines domain"/>
    <property type="match status" value="1"/>
</dbReference>
<evidence type="ECO:0000256" key="2">
    <source>
        <dbReference type="ARBA" id="ARBA00022692"/>
    </source>
</evidence>
<keyword evidence="3 8" id="KW-1133">Transmembrane helix</keyword>
<evidence type="ECO:0000256" key="1">
    <source>
        <dbReference type="ARBA" id="ARBA00004141"/>
    </source>
</evidence>
<dbReference type="GO" id="GO:0004930">
    <property type="term" value="F:G protein-coupled receptor activity"/>
    <property type="evidence" value="ECO:0007669"/>
    <property type="project" value="InterPro"/>
</dbReference>
<feature type="transmembrane region" description="Helical" evidence="8">
    <location>
        <begin position="169"/>
        <end position="194"/>
    </location>
</feature>
<dbReference type="PRINTS" id="PR00248">
    <property type="entry name" value="GPCRMGR"/>
</dbReference>
<organism evidence="10 11">
    <name type="scientific">Onchocerca volvulus</name>
    <dbReference type="NCBI Taxonomy" id="6282"/>
    <lineage>
        <taxon>Eukaryota</taxon>
        <taxon>Metazoa</taxon>
        <taxon>Ecdysozoa</taxon>
        <taxon>Nematoda</taxon>
        <taxon>Chromadorea</taxon>
        <taxon>Rhabditida</taxon>
        <taxon>Spirurina</taxon>
        <taxon>Spiruromorpha</taxon>
        <taxon>Filarioidea</taxon>
        <taxon>Onchocercidae</taxon>
        <taxon>Onchocerca</taxon>
    </lineage>
</organism>
<dbReference type="Proteomes" id="UP000024404">
    <property type="component" value="Unassembled WGS sequence"/>
</dbReference>
<evidence type="ECO:0000256" key="3">
    <source>
        <dbReference type="ARBA" id="ARBA00022989"/>
    </source>
</evidence>
<feature type="domain" description="G-protein coupled receptors family 3 profile" evidence="9">
    <location>
        <begin position="675"/>
        <end position="721"/>
    </location>
</feature>
<feature type="transmembrane region" description="Helical" evidence="8">
    <location>
        <begin position="356"/>
        <end position="379"/>
    </location>
</feature>
<dbReference type="SUPFAM" id="SSF53822">
    <property type="entry name" value="Periplasmic binding protein-like I"/>
    <property type="match status" value="1"/>
</dbReference>
<keyword evidence="4 8" id="KW-0472">Membrane</keyword>
<dbReference type="InterPro" id="IPR038550">
    <property type="entry name" value="GPCR_3_9-Cys_sf"/>
</dbReference>
<feature type="transmembrane region" description="Helical" evidence="8">
    <location>
        <begin position="206"/>
        <end position="225"/>
    </location>
</feature>
<dbReference type="EnsemblMetazoa" id="OVOC5729.1">
    <property type="protein sequence ID" value="OVOC5729.1"/>
    <property type="gene ID" value="WBGene00242538"/>
</dbReference>
<dbReference type="GO" id="GO:0016020">
    <property type="term" value="C:membrane"/>
    <property type="evidence" value="ECO:0007669"/>
    <property type="project" value="UniProtKB-SubCell"/>
</dbReference>
<keyword evidence="2 8" id="KW-0812">Transmembrane</keyword>
<dbReference type="InterPro" id="IPR000337">
    <property type="entry name" value="GPCR_3"/>
</dbReference>
<feature type="domain" description="G-protein coupled receptors family 3 profile" evidence="9">
    <location>
        <begin position="168"/>
        <end position="384"/>
    </location>
</feature>
<protein>
    <recommendedName>
        <fullName evidence="9">G-protein coupled receptors family 3 profile domain-containing protein</fullName>
    </recommendedName>
</protein>
<keyword evidence="6" id="KW-0325">Glycoprotein</keyword>
<evidence type="ECO:0000256" key="8">
    <source>
        <dbReference type="SAM" id="Phobius"/>
    </source>
</evidence>
<dbReference type="InterPro" id="IPR050726">
    <property type="entry name" value="mGluR"/>
</dbReference>
<dbReference type="Pfam" id="PF00003">
    <property type="entry name" value="7tm_3"/>
    <property type="match status" value="1"/>
</dbReference>
<feature type="transmembrane region" description="Helical" evidence="8">
    <location>
        <begin position="279"/>
        <end position="299"/>
    </location>
</feature>
<dbReference type="PROSITE" id="PS50259">
    <property type="entry name" value="G_PROTEIN_RECEP_F3_4"/>
    <property type="match status" value="2"/>
</dbReference>
<dbReference type="AlphaFoldDB" id="A0A8R1Y0J2"/>
<evidence type="ECO:0000256" key="4">
    <source>
        <dbReference type="ARBA" id="ARBA00023136"/>
    </source>
</evidence>
<evidence type="ECO:0000313" key="11">
    <source>
        <dbReference type="Proteomes" id="UP000024404"/>
    </source>
</evidence>
<reference evidence="10" key="2">
    <citation type="submission" date="2022-06" db="UniProtKB">
        <authorList>
            <consortium name="EnsemblMetazoa"/>
        </authorList>
    </citation>
    <scope>IDENTIFICATION</scope>
</reference>